<accession>A0A8I2YLC5</accession>
<dbReference type="AlphaFoldDB" id="A0A8I2YLC5"/>
<evidence type="ECO:0000313" key="3">
    <source>
        <dbReference type="EMBL" id="KAG6373872.1"/>
    </source>
</evidence>
<dbReference type="OrthoDB" id="3358294at2759"/>
<evidence type="ECO:0000256" key="2">
    <source>
        <dbReference type="SAM" id="Phobius"/>
    </source>
</evidence>
<keyword evidence="2" id="KW-0812">Transmembrane</keyword>
<organism evidence="3 4">
    <name type="scientific">Boletus reticuloceps</name>
    <dbReference type="NCBI Taxonomy" id="495285"/>
    <lineage>
        <taxon>Eukaryota</taxon>
        <taxon>Fungi</taxon>
        <taxon>Dikarya</taxon>
        <taxon>Basidiomycota</taxon>
        <taxon>Agaricomycotina</taxon>
        <taxon>Agaricomycetes</taxon>
        <taxon>Agaricomycetidae</taxon>
        <taxon>Boletales</taxon>
        <taxon>Boletineae</taxon>
        <taxon>Boletaceae</taxon>
        <taxon>Boletoideae</taxon>
        <taxon>Boletus</taxon>
    </lineage>
</organism>
<gene>
    <name evidence="3" type="ORF">JVT61DRAFT_6025</name>
</gene>
<evidence type="ECO:0008006" key="5">
    <source>
        <dbReference type="Google" id="ProtNLM"/>
    </source>
</evidence>
<feature type="transmembrane region" description="Helical" evidence="2">
    <location>
        <begin position="162"/>
        <end position="183"/>
    </location>
</feature>
<name>A0A8I2YLC5_9AGAM</name>
<sequence length="185" mass="20034">MTTSSTIVVHANWRCASSSENIDLEAQTITGTHTPFTLPITPEPVRTAPTPTRTPHDTTVDAIDDFFGVSHAARSGEVPPPPYADTGLPVYSAAPNTEPITLAMYLFKFGFLFPPFWVLGVIIFVSPLAAPTDFEPSKSGTERQRLVAIIRDAELKWAKRCVWALVTLLALVGFAAAIALVVLRS</sequence>
<keyword evidence="4" id="KW-1185">Reference proteome</keyword>
<keyword evidence="2" id="KW-0472">Membrane</keyword>
<dbReference type="EMBL" id="JAGFBS010000020">
    <property type="protein sequence ID" value="KAG6373872.1"/>
    <property type="molecule type" value="Genomic_DNA"/>
</dbReference>
<feature type="compositionally biased region" description="Low complexity" evidence="1">
    <location>
        <begin position="43"/>
        <end position="53"/>
    </location>
</feature>
<reference evidence="3" key="1">
    <citation type="submission" date="2021-03" db="EMBL/GenBank/DDBJ databases">
        <title>Evolutionary innovations through gain and loss of genes in the ectomycorrhizal Boletales.</title>
        <authorList>
            <person name="Wu G."/>
            <person name="Miyauchi S."/>
            <person name="Morin E."/>
            <person name="Yang Z.-L."/>
            <person name="Xu J."/>
            <person name="Martin F.M."/>
        </authorList>
    </citation>
    <scope>NUCLEOTIDE SEQUENCE</scope>
    <source>
        <strain evidence="3">BR01</strain>
    </source>
</reference>
<evidence type="ECO:0000313" key="4">
    <source>
        <dbReference type="Proteomes" id="UP000683000"/>
    </source>
</evidence>
<proteinExistence type="predicted"/>
<feature type="region of interest" description="Disordered" evidence="1">
    <location>
        <begin position="33"/>
        <end position="56"/>
    </location>
</feature>
<evidence type="ECO:0000256" key="1">
    <source>
        <dbReference type="SAM" id="MobiDB-lite"/>
    </source>
</evidence>
<protein>
    <recommendedName>
        <fullName evidence="5">Transmembrane protein</fullName>
    </recommendedName>
</protein>
<keyword evidence="2" id="KW-1133">Transmembrane helix</keyword>
<feature type="transmembrane region" description="Helical" evidence="2">
    <location>
        <begin position="109"/>
        <end position="130"/>
    </location>
</feature>
<dbReference type="Proteomes" id="UP000683000">
    <property type="component" value="Unassembled WGS sequence"/>
</dbReference>
<comment type="caution">
    <text evidence="3">The sequence shown here is derived from an EMBL/GenBank/DDBJ whole genome shotgun (WGS) entry which is preliminary data.</text>
</comment>